<proteinExistence type="inferred from homology"/>
<comment type="subcellular location">
    <subcellularLocation>
        <location evidence="1">Endoplasmic reticulum membrane</location>
        <topology evidence="1">Single-pass type IV membrane protein</topology>
    </subcellularLocation>
</comment>
<evidence type="ECO:0000256" key="3">
    <source>
        <dbReference type="ARBA" id="ARBA00022448"/>
    </source>
</evidence>
<comment type="similarity">
    <text evidence="2">Belongs to the USE1 family.</text>
</comment>
<evidence type="ECO:0000256" key="4">
    <source>
        <dbReference type="ARBA" id="ARBA00022692"/>
    </source>
</evidence>
<comment type="caution">
    <text evidence="12">The sequence shown here is derived from an EMBL/GenBank/DDBJ whole genome shotgun (WGS) entry which is preliminary data.</text>
</comment>
<evidence type="ECO:0000256" key="10">
    <source>
        <dbReference type="SAM" id="MobiDB-lite"/>
    </source>
</evidence>
<dbReference type="GO" id="GO:0031201">
    <property type="term" value="C:SNARE complex"/>
    <property type="evidence" value="ECO:0007669"/>
    <property type="project" value="TreeGrafter"/>
</dbReference>
<feature type="region of interest" description="Disordered" evidence="10">
    <location>
        <begin position="97"/>
        <end position="170"/>
    </location>
</feature>
<dbReference type="GO" id="GO:0015031">
    <property type="term" value="P:protein transport"/>
    <property type="evidence" value="ECO:0007669"/>
    <property type="project" value="UniProtKB-KW"/>
</dbReference>
<name>A0A8H7Y6H4_PSICU</name>
<evidence type="ECO:0000256" key="6">
    <source>
        <dbReference type="ARBA" id="ARBA00022892"/>
    </source>
</evidence>
<keyword evidence="7" id="KW-0653">Protein transport</keyword>
<dbReference type="GO" id="GO:0005484">
    <property type="term" value="F:SNAP receptor activity"/>
    <property type="evidence" value="ECO:0007669"/>
    <property type="project" value="TreeGrafter"/>
</dbReference>
<dbReference type="PANTHER" id="PTHR13050:SF7">
    <property type="entry name" value="VESICLE TRANSPORT PROTEIN USE1"/>
    <property type="match status" value="1"/>
</dbReference>
<evidence type="ECO:0000256" key="1">
    <source>
        <dbReference type="ARBA" id="ARBA00004163"/>
    </source>
</evidence>
<feature type="compositionally biased region" description="Pro residues" evidence="10">
    <location>
        <begin position="110"/>
        <end position="125"/>
    </location>
</feature>
<gene>
    <name evidence="12" type="ORF">JR316_001728</name>
</gene>
<evidence type="ECO:0000256" key="9">
    <source>
        <dbReference type="ARBA" id="ARBA00023136"/>
    </source>
</evidence>
<keyword evidence="5" id="KW-0256">Endoplasmic reticulum</keyword>
<keyword evidence="8 11" id="KW-1133">Transmembrane helix</keyword>
<reference evidence="12" key="1">
    <citation type="submission" date="2021-02" db="EMBL/GenBank/DDBJ databases">
        <title>Psilocybe cubensis genome.</title>
        <authorList>
            <person name="Mckernan K.J."/>
            <person name="Crawford S."/>
            <person name="Trippe A."/>
            <person name="Kane L.T."/>
            <person name="Mclaughlin S."/>
        </authorList>
    </citation>
    <scope>NUCLEOTIDE SEQUENCE [LARGE SCALE GENOMIC DNA]</scope>
    <source>
        <strain evidence="12">MGC-MH-2018</strain>
    </source>
</reference>
<dbReference type="AlphaFoldDB" id="A0A8H7Y6H4"/>
<keyword evidence="6" id="KW-0931">ER-Golgi transport</keyword>
<evidence type="ECO:0000256" key="2">
    <source>
        <dbReference type="ARBA" id="ARBA00007891"/>
    </source>
</evidence>
<evidence type="ECO:0008006" key="13">
    <source>
        <dbReference type="Google" id="ProtNLM"/>
    </source>
</evidence>
<keyword evidence="4 11" id="KW-0812">Transmembrane</keyword>
<accession>A0A8H7Y6H4</accession>
<dbReference type="GO" id="GO:0005789">
    <property type="term" value="C:endoplasmic reticulum membrane"/>
    <property type="evidence" value="ECO:0007669"/>
    <property type="project" value="UniProtKB-SubCell"/>
</dbReference>
<dbReference type="CDD" id="cd15860">
    <property type="entry name" value="SNARE_USE1"/>
    <property type="match status" value="1"/>
</dbReference>
<dbReference type="InterPro" id="IPR019150">
    <property type="entry name" value="Vesicle_transport_protein_Use1"/>
</dbReference>
<feature type="transmembrane region" description="Helical" evidence="11">
    <location>
        <begin position="285"/>
        <end position="304"/>
    </location>
</feature>
<evidence type="ECO:0000256" key="5">
    <source>
        <dbReference type="ARBA" id="ARBA00022824"/>
    </source>
</evidence>
<dbReference type="Pfam" id="PF09753">
    <property type="entry name" value="Use1"/>
    <property type="match status" value="1"/>
</dbReference>
<evidence type="ECO:0000256" key="8">
    <source>
        <dbReference type="ARBA" id="ARBA00022989"/>
    </source>
</evidence>
<dbReference type="EMBL" id="JAFIQS010000002">
    <property type="protein sequence ID" value="KAG5172231.1"/>
    <property type="molecule type" value="Genomic_DNA"/>
</dbReference>
<dbReference type="PANTHER" id="PTHR13050">
    <property type="entry name" value="USE1-LIKE PROTEIN"/>
    <property type="match status" value="1"/>
</dbReference>
<feature type="compositionally biased region" description="Low complexity" evidence="10">
    <location>
        <begin position="131"/>
        <end position="143"/>
    </location>
</feature>
<evidence type="ECO:0000313" key="12">
    <source>
        <dbReference type="EMBL" id="KAG5172231.1"/>
    </source>
</evidence>
<sequence>MRLLMDYETEPQHNEINLIRLVRRLEKSVANVDDWKPSASLRKEEIYLSALKSLQNVKFAKRLVKNIEADDFEPPPKKLQRLDDAKAKLERVESFLSNVEKTTKPEPKEPIPILPTLPVPRPPLTPSHIEPSQQQRSQSPTPQELKEKSPSPALSKNNLFITPPDPEEMSPTLITTALPSLLPSSYPPETATTSAFSRNFGPTPTARKLGGTHASTAVQEELSTQLELMAQQLKRNAMHFSTSLEKDKAVVEQAQAKLEGNYDMMQQERVRLRDHSGKSRSTTCMTLGIVILVLLVFMLMVSVIRFS</sequence>
<dbReference type="GO" id="GO:0006890">
    <property type="term" value="P:retrograde vesicle-mediated transport, Golgi to endoplasmic reticulum"/>
    <property type="evidence" value="ECO:0007669"/>
    <property type="project" value="TreeGrafter"/>
</dbReference>
<keyword evidence="3" id="KW-0813">Transport</keyword>
<keyword evidence="9 11" id="KW-0472">Membrane</keyword>
<protein>
    <recommendedName>
        <fullName evidence="13">Vesicle transport protein USE1</fullName>
    </recommendedName>
</protein>
<evidence type="ECO:0000256" key="11">
    <source>
        <dbReference type="SAM" id="Phobius"/>
    </source>
</evidence>
<evidence type="ECO:0000256" key="7">
    <source>
        <dbReference type="ARBA" id="ARBA00022927"/>
    </source>
</evidence>
<organism evidence="12">
    <name type="scientific">Psilocybe cubensis</name>
    <name type="common">Psychedelic mushroom</name>
    <name type="synonym">Stropharia cubensis</name>
    <dbReference type="NCBI Taxonomy" id="181762"/>
    <lineage>
        <taxon>Eukaryota</taxon>
        <taxon>Fungi</taxon>
        <taxon>Dikarya</taxon>
        <taxon>Basidiomycota</taxon>
        <taxon>Agaricomycotina</taxon>
        <taxon>Agaricomycetes</taxon>
        <taxon>Agaricomycetidae</taxon>
        <taxon>Agaricales</taxon>
        <taxon>Agaricineae</taxon>
        <taxon>Strophariaceae</taxon>
        <taxon>Psilocybe</taxon>
    </lineage>
</organism>